<organism evidence="2 3">
    <name type="scientific">Nonomuraea maritima</name>
    <dbReference type="NCBI Taxonomy" id="683260"/>
    <lineage>
        <taxon>Bacteria</taxon>
        <taxon>Bacillati</taxon>
        <taxon>Actinomycetota</taxon>
        <taxon>Actinomycetes</taxon>
        <taxon>Streptosporangiales</taxon>
        <taxon>Streptosporangiaceae</taxon>
        <taxon>Nonomuraea</taxon>
    </lineage>
</organism>
<keyword evidence="1" id="KW-0732">Signal</keyword>
<name>A0A1G9BRE6_9ACTN</name>
<dbReference type="EMBL" id="FNFB01000007">
    <property type="protein sequence ID" value="SDK41744.1"/>
    <property type="molecule type" value="Genomic_DNA"/>
</dbReference>
<reference evidence="2 3" key="1">
    <citation type="submission" date="2016-10" db="EMBL/GenBank/DDBJ databases">
        <authorList>
            <person name="de Groot N.N."/>
        </authorList>
    </citation>
    <scope>NUCLEOTIDE SEQUENCE [LARGE SCALE GENOMIC DNA]</scope>
    <source>
        <strain evidence="2 3">CGMCC 4.5681</strain>
    </source>
</reference>
<feature type="chain" id="PRO_5011432730" description="Secreted protein" evidence="1">
    <location>
        <begin position="31"/>
        <end position="83"/>
    </location>
</feature>
<proteinExistence type="predicted"/>
<dbReference type="AlphaFoldDB" id="A0A1G9BRE6"/>
<sequence>MKARQIGAASAAAIALLTSGAIIGSSPAMADDRQTPRLNICSTGPVYRSAYVRVDVRCTLRIERVPNDTADELVQSPEFDPLT</sequence>
<dbReference type="RefSeq" id="WP_090764577.1">
    <property type="nucleotide sequence ID" value="NZ_FNFB01000007.1"/>
</dbReference>
<dbReference type="OrthoDB" id="9975817at2"/>
<accession>A0A1G9BRE6</accession>
<keyword evidence="3" id="KW-1185">Reference proteome</keyword>
<evidence type="ECO:0000313" key="2">
    <source>
        <dbReference type="EMBL" id="SDK41744.1"/>
    </source>
</evidence>
<gene>
    <name evidence="2" type="ORF">SAMN05421874_107255</name>
</gene>
<feature type="signal peptide" evidence="1">
    <location>
        <begin position="1"/>
        <end position="30"/>
    </location>
</feature>
<evidence type="ECO:0000313" key="3">
    <source>
        <dbReference type="Proteomes" id="UP000198683"/>
    </source>
</evidence>
<evidence type="ECO:0008006" key="4">
    <source>
        <dbReference type="Google" id="ProtNLM"/>
    </source>
</evidence>
<dbReference type="Proteomes" id="UP000198683">
    <property type="component" value="Unassembled WGS sequence"/>
</dbReference>
<protein>
    <recommendedName>
        <fullName evidence="4">Secreted protein</fullName>
    </recommendedName>
</protein>
<evidence type="ECO:0000256" key="1">
    <source>
        <dbReference type="SAM" id="SignalP"/>
    </source>
</evidence>